<accession>A0ABR5SF54</accession>
<evidence type="ECO:0000256" key="2">
    <source>
        <dbReference type="ARBA" id="ARBA00022649"/>
    </source>
</evidence>
<proteinExistence type="inferred from homology"/>
<dbReference type="Pfam" id="PF05016">
    <property type="entry name" value="ParE_toxin"/>
    <property type="match status" value="1"/>
</dbReference>
<dbReference type="EC" id="3.1.-.-" evidence="3"/>
<evidence type="ECO:0000313" key="3">
    <source>
        <dbReference type="EMBL" id="KWT83439.1"/>
    </source>
</evidence>
<dbReference type="Gene3D" id="3.30.2310.20">
    <property type="entry name" value="RelE-like"/>
    <property type="match status" value="1"/>
</dbReference>
<dbReference type="PANTHER" id="PTHR35601">
    <property type="entry name" value="TOXIN RELE"/>
    <property type="match status" value="1"/>
</dbReference>
<dbReference type="InterPro" id="IPR007712">
    <property type="entry name" value="RelE/ParE_toxin"/>
</dbReference>
<evidence type="ECO:0000313" key="4">
    <source>
        <dbReference type="Proteomes" id="UP000060487"/>
    </source>
</evidence>
<organism evidence="3 4">
    <name type="scientific">Candidatus Magnetominusculus xianensis</name>
    <dbReference type="NCBI Taxonomy" id="1748249"/>
    <lineage>
        <taxon>Bacteria</taxon>
        <taxon>Pseudomonadati</taxon>
        <taxon>Nitrospirota</taxon>
        <taxon>Nitrospiria</taxon>
        <taxon>Nitrospirales</taxon>
        <taxon>Nitrospiraceae</taxon>
        <taxon>Candidatus Magnetominusculus</taxon>
    </lineage>
</organism>
<evidence type="ECO:0000256" key="1">
    <source>
        <dbReference type="ARBA" id="ARBA00006226"/>
    </source>
</evidence>
<keyword evidence="4" id="KW-1185">Reference proteome</keyword>
<dbReference type="PANTHER" id="PTHR35601:SF1">
    <property type="entry name" value="TOXIN RELE"/>
    <property type="match status" value="1"/>
</dbReference>
<dbReference type="Proteomes" id="UP000060487">
    <property type="component" value="Unassembled WGS sequence"/>
</dbReference>
<keyword evidence="3" id="KW-0378">Hydrolase</keyword>
<keyword evidence="2" id="KW-1277">Toxin-antitoxin system</keyword>
<sequence length="83" mass="9960">MAYRIEWDMRAYRELKQIETKPAVEILNAINKLYENPREAGKALEGKLKGKYRLQVGDYRVIYWIDKSTVWIVSVGHRKEIYR</sequence>
<dbReference type="RefSeq" id="WP_085052791.1">
    <property type="nucleotide sequence ID" value="NZ_LNQR01000077.1"/>
</dbReference>
<comment type="caution">
    <text evidence="3">The sequence shown here is derived from an EMBL/GenBank/DDBJ whole genome shotgun (WGS) entry which is preliminary data.</text>
</comment>
<dbReference type="InterPro" id="IPR035093">
    <property type="entry name" value="RelE/ParE_toxin_dom_sf"/>
</dbReference>
<dbReference type="SUPFAM" id="SSF143011">
    <property type="entry name" value="RelE-like"/>
    <property type="match status" value="1"/>
</dbReference>
<dbReference type="EMBL" id="LNQR01000077">
    <property type="protein sequence ID" value="KWT83439.1"/>
    <property type="molecule type" value="Genomic_DNA"/>
</dbReference>
<comment type="similarity">
    <text evidence="1">Belongs to the RelE toxin family.</text>
</comment>
<dbReference type="GO" id="GO:0016787">
    <property type="term" value="F:hydrolase activity"/>
    <property type="evidence" value="ECO:0007669"/>
    <property type="project" value="UniProtKB-KW"/>
</dbReference>
<dbReference type="NCBIfam" id="TIGR02385">
    <property type="entry name" value="RelE_StbE"/>
    <property type="match status" value="1"/>
</dbReference>
<gene>
    <name evidence="3" type="ORF">ASN18_2189</name>
</gene>
<reference evidence="3 4" key="1">
    <citation type="submission" date="2015-11" db="EMBL/GenBank/DDBJ databases">
        <authorList>
            <person name="Lin W."/>
        </authorList>
    </citation>
    <scope>NUCLEOTIDE SEQUENCE [LARGE SCALE GENOMIC DNA]</scope>
    <source>
        <strain evidence="3 4">HCH-1</strain>
    </source>
</reference>
<name>A0ABR5SF54_9BACT</name>
<protein>
    <submittedName>
        <fullName evidence="3">RelE/StbE family addiction module toxin</fullName>
        <ecNumber evidence="3">3.1.-.-</ecNumber>
    </submittedName>
</protein>